<dbReference type="GO" id="GO:0005524">
    <property type="term" value="F:ATP binding"/>
    <property type="evidence" value="ECO:0007669"/>
    <property type="project" value="UniProtKB-KW"/>
</dbReference>
<keyword evidence="2" id="KW-0433">Leucine-rich repeat</keyword>
<comment type="caution">
    <text evidence="10">The sequence shown here is derived from an EMBL/GenBank/DDBJ whole genome shotgun (WGS) entry which is preliminary data.</text>
</comment>
<dbReference type="InterPro" id="IPR042197">
    <property type="entry name" value="Apaf_helical"/>
</dbReference>
<name>A0A8J5Z457_9ROSI</name>
<comment type="similarity">
    <text evidence="1">Belongs to the disease resistance NB-LRR family.</text>
</comment>
<sequence length="1594" mass="181862">MAGEFCLAAASNAVGTMIVNYLVKPIKQSIRYSFRFHKVVQELHEQQKNLKREQTRVKEDVKEAELQIQTQVIEDYVDEWLTNAENALNDVQSLVHRVEENKRCFGLCPTWCWRYRLSKEIEKKIVYISKLVEDSHFKRIGHRAELPGLEFFTSKHILASKSSIAAFNKIMEALKDDKVNMIGVWGMGGVGKTTLVKEVGKKTKELRCFHIVVSQTSIIENIQYKIADFLDLKFEKTTKEGKAEELWLRLKKEEKVLIILDDMWNEVQLNEIGLPLNENGNGCKIILTTRRMTVCESMECQVIVPVDVLDNDEAWTLFRMKAYLDERVSRDIIETAKEVAKECKGLPVAIVTLAKALKGTKTVKGWEVARKKLERSRLMEVGNIEEEEEEENAYLCIKMSYEYLKKETTKRCFLLCALYPEDHSIDVKHLVRYAWGLELFGKADSIEEVRIQVLEAINYLKDSCLLLKDEDVERVVQLSSQFVMLLYGLDQKKKNSFMIKSRLELLNKSFESCKAISLLDGEKKNFPDRLMHSKLEILLLKNCDVQGTCFLGMRELKVLSLTVADGSTGFISLYGLTFLPKLRALHLENFKEFSFLGNLRTLEILSLRGLGSKGLADELGRLENLKILDLTKFEFYPSFPPNVPQLEEFYLLRSNMGNRNYLLRNQTWELEYYNIYINHKSRRFDFGYTFNVARSLKIEQAFPYNAVSQLLGNIECLEVLDIKDEYVECLTNKTQQKVSVSMILQNLKHVRIKSCSNLKVVFQMEEVEENEAPLLSNLKTLALDMLPDLSCIWELPTQHVRLESLVKLTIIQCPRLKSLFSLSLAQSLVLLEELHVSFCDELKQIVRELEGDEGEISSTINSHNSLCFPNSIYFFCDGLEYMFPSLAPQRFQGLTLTIVSCPQLKQVFRVRNDSMLQHQQSLGSLSSFMVSNCLQLIDSVIHLEAEEAIVEDVRLSAFKESFKTSKQLVLRDIEDHNLVPEANEDGLNGVTSLFLGDCADLECLIDTTTIATKNGPNSAFTHLETLFLEKMYGLEALCKALRWIFKGSPHSVTLQSLKVVTIEKCRKLKSFFSPAHFQSLVLLEQLEIKCCDELETLFTNPKNDGEIKSNTSSLPLRLPKLKTLFIKQCSKLEYVVPITLAQGLPALASLSVSSCGALKQVFGMPYEQNRVQNHSSLLLPSLQDLELDWLRNLTSFVPQNYIVKAPSLKRLKAKGLSKVINFPIQQANNQLELSLTGIGLSAFKELLCNIKDLILYHIGGHKSFVPDLVDLEHLDGLTSPLLTTGGMVFQIDEGIESKAHYLPNLKIVEIRGCLSLEYAFSYASVGGFSHLQEVRPLGLRNLMSIVGGNNFLEAATLKILHIQNCPAFKNFTFHKKELIFSMENIDDKDVNSCNMVNPQLRQNSPDFEYITLGNFEQLFQLQGGYIISSLENMVLFNVIRLQDIWKGPIHVATNLSVLRVHRCNKLTYIFLVTLIPHLSQLSILNIASCENLKQIIGNDDILASSSSSQGPQLEMKMVFPQLKEIKLENLSKLESFSPVGYHLEFPSMSQDDHKFQCKLINASQLNDTNPSREYIFWERSMPTLLTQYKEEAKF</sequence>
<dbReference type="InterPro" id="IPR032675">
    <property type="entry name" value="LRR_dom_sf"/>
</dbReference>
<dbReference type="PANTHER" id="PTHR33463:SF203">
    <property type="entry name" value="AAA+ ATPASE DOMAIN-CONTAINING PROTEIN"/>
    <property type="match status" value="1"/>
</dbReference>
<gene>
    <name evidence="10" type="ORF">CXB51_000458</name>
</gene>
<accession>A0A8J5Z457</accession>
<dbReference type="Pfam" id="PF23247">
    <property type="entry name" value="LRR_RPS2"/>
    <property type="match status" value="4"/>
</dbReference>
<dbReference type="PANTHER" id="PTHR33463">
    <property type="entry name" value="NB-ARC DOMAIN-CONTAINING PROTEIN-RELATED"/>
    <property type="match status" value="1"/>
</dbReference>
<keyword evidence="7" id="KW-0175">Coiled coil</keyword>
<dbReference type="InterPro" id="IPR050905">
    <property type="entry name" value="Plant_NBS-LRR"/>
</dbReference>
<dbReference type="FunFam" id="3.40.50.300:FF:001091">
    <property type="entry name" value="Probable disease resistance protein At1g61300"/>
    <property type="match status" value="1"/>
</dbReference>
<protein>
    <recommendedName>
        <fullName evidence="12">NB-ARC domain-containing protein</fullName>
    </recommendedName>
</protein>
<evidence type="ECO:0000259" key="8">
    <source>
        <dbReference type="Pfam" id="PF00931"/>
    </source>
</evidence>
<evidence type="ECO:0000313" key="11">
    <source>
        <dbReference type="Proteomes" id="UP000701853"/>
    </source>
</evidence>
<dbReference type="Gene3D" id="1.10.10.10">
    <property type="entry name" value="Winged helix-like DNA-binding domain superfamily/Winged helix DNA-binding domain"/>
    <property type="match status" value="1"/>
</dbReference>
<evidence type="ECO:0000256" key="5">
    <source>
        <dbReference type="ARBA" id="ARBA00022821"/>
    </source>
</evidence>
<dbReference type="Pfam" id="PF00931">
    <property type="entry name" value="NB-ARC"/>
    <property type="match status" value="1"/>
</dbReference>
<dbReference type="InterPro" id="IPR057135">
    <property type="entry name" value="At4g27190-like_LRR"/>
</dbReference>
<feature type="coiled-coil region" evidence="7">
    <location>
        <begin position="40"/>
        <end position="101"/>
    </location>
</feature>
<dbReference type="InterPro" id="IPR027417">
    <property type="entry name" value="P-loop_NTPase"/>
</dbReference>
<dbReference type="OrthoDB" id="786439at2759"/>
<dbReference type="GO" id="GO:0006952">
    <property type="term" value="P:defense response"/>
    <property type="evidence" value="ECO:0007669"/>
    <property type="project" value="UniProtKB-KW"/>
</dbReference>
<evidence type="ECO:0000256" key="7">
    <source>
        <dbReference type="SAM" id="Coils"/>
    </source>
</evidence>
<keyword evidence="6" id="KW-0067">ATP-binding</keyword>
<keyword evidence="5" id="KW-0611">Plant defense</keyword>
<evidence type="ECO:0000256" key="6">
    <source>
        <dbReference type="ARBA" id="ARBA00022840"/>
    </source>
</evidence>
<dbReference type="InterPro" id="IPR036388">
    <property type="entry name" value="WH-like_DNA-bd_sf"/>
</dbReference>
<dbReference type="Gene3D" id="3.40.50.300">
    <property type="entry name" value="P-loop containing nucleotide triphosphate hydrolases"/>
    <property type="match status" value="1"/>
</dbReference>
<evidence type="ECO:0008006" key="12">
    <source>
        <dbReference type="Google" id="ProtNLM"/>
    </source>
</evidence>
<reference evidence="10 11" key="1">
    <citation type="journal article" date="2021" name="bioRxiv">
        <title>The Gossypium anomalum genome as a resource for cotton improvement and evolutionary analysis of hybrid incompatibility.</title>
        <authorList>
            <person name="Grover C.E."/>
            <person name="Yuan D."/>
            <person name="Arick M.A."/>
            <person name="Miller E.R."/>
            <person name="Hu G."/>
            <person name="Peterson D.G."/>
            <person name="Wendel J.F."/>
            <person name="Udall J.A."/>
        </authorList>
    </citation>
    <scope>NUCLEOTIDE SEQUENCE [LARGE SCALE GENOMIC DNA]</scope>
    <source>
        <strain evidence="10">JFW-Udall</strain>
        <tissue evidence="10">Leaf</tissue>
    </source>
</reference>
<proteinExistence type="inferred from homology"/>
<feature type="domain" description="NB-ARC" evidence="8">
    <location>
        <begin position="167"/>
        <end position="323"/>
    </location>
</feature>
<keyword evidence="11" id="KW-1185">Reference proteome</keyword>
<dbReference type="PRINTS" id="PR00364">
    <property type="entry name" value="DISEASERSIST"/>
</dbReference>
<dbReference type="Gene3D" id="3.80.10.10">
    <property type="entry name" value="Ribonuclease Inhibitor"/>
    <property type="match status" value="3"/>
</dbReference>
<dbReference type="GO" id="GO:0043531">
    <property type="term" value="F:ADP binding"/>
    <property type="evidence" value="ECO:0007669"/>
    <property type="project" value="InterPro"/>
</dbReference>
<dbReference type="InterPro" id="IPR002182">
    <property type="entry name" value="NB-ARC"/>
</dbReference>
<dbReference type="SUPFAM" id="SSF52540">
    <property type="entry name" value="P-loop containing nucleoside triphosphate hydrolases"/>
    <property type="match status" value="1"/>
</dbReference>
<feature type="domain" description="Disease resistance protein At4g27190-like leucine-rich repeats" evidence="9">
    <location>
        <begin position="1439"/>
        <end position="1534"/>
    </location>
</feature>
<dbReference type="Gene3D" id="1.10.8.430">
    <property type="entry name" value="Helical domain of apoptotic protease-activating factors"/>
    <property type="match status" value="1"/>
</dbReference>
<feature type="domain" description="Disease resistance protein At4g27190-like leucine-rich repeats" evidence="9">
    <location>
        <begin position="1115"/>
        <end position="1216"/>
    </location>
</feature>
<evidence type="ECO:0000259" key="9">
    <source>
        <dbReference type="Pfam" id="PF23247"/>
    </source>
</evidence>
<evidence type="ECO:0000256" key="1">
    <source>
        <dbReference type="ARBA" id="ARBA00008894"/>
    </source>
</evidence>
<evidence type="ECO:0000256" key="4">
    <source>
        <dbReference type="ARBA" id="ARBA00022741"/>
    </source>
</evidence>
<keyword evidence="4" id="KW-0547">Nucleotide-binding</keyword>
<dbReference type="SUPFAM" id="SSF52058">
    <property type="entry name" value="L domain-like"/>
    <property type="match status" value="3"/>
</dbReference>
<dbReference type="Proteomes" id="UP000701853">
    <property type="component" value="Chromosome 1"/>
</dbReference>
<dbReference type="EMBL" id="JAHUZN010000001">
    <property type="protein sequence ID" value="KAG8502383.1"/>
    <property type="molecule type" value="Genomic_DNA"/>
</dbReference>
<evidence type="ECO:0000256" key="2">
    <source>
        <dbReference type="ARBA" id="ARBA00022614"/>
    </source>
</evidence>
<feature type="domain" description="Disease resistance protein At4g27190-like leucine-rich repeats" evidence="9">
    <location>
        <begin position="737"/>
        <end position="840"/>
    </location>
</feature>
<organism evidence="10 11">
    <name type="scientific">Gossypium anomalum</name>
    <dbReference type="NCBI Taxonomy" id="47600"/>
    <lineage>
        <taxon>Eukaryota</taxon>
        <taxon>Viridiplantae</taxon>
        <taxon>Streptophyta</taxon>
        <taxon>Embryophyta</taxon>
        <taxon>Tracheophyta</taxon>
        <taxon>Spermatophyta</taxon>
        <taxon>Magnoliopsida</taxon>
        <taxon>eudicotyledons</taxon>
        <taxon>Gunneridae</taxon>
        <taxon>Pentapetalae</taxon>
        <taxon>rosids</taxon>
        <taxon>malvids</taxon>
        <taxon>Malvales</taxon>
        <taxon>Malvaceae</taxon>
        <taxon>Malvoideae</taxon>
        <taxon>Gossypium</taxon>
    </lineage>
</organism>
<feature type="domain" description="Disease resistance protein At4g27190-like leucine-rich repeats" evidence="9">
    <location>
        <begin position="956"/>
        <end position="1092"/>
    </location>
</feature>
<evidence type="ECO:0000313" key="10">
    <source>
        <dbReference type="EMBL" id="KAG8502383.1"/>
    </source>
</evidence>
<evidence type="ECO:0000256" key="3">
    <source>
        <dbReference type="ARBA" id="ARBA00022737"/>
    </source>
</evidence>
<keyword evidence="3" id="KW-0677">Repeat</keyword>